<keyword evidence="2" id="KW-1185">Reference proteome</keyword>
<evidence type="ECO:0000313" key="2">
    <source>
        <dbReference type="Proteomes" id="UP000566711"/>
    </source>
</evidence>
<dbReference type="RefSeq" id="WP_182213597.1">
    <property type="nucleotide sequence ID" value="NZ_JACEZS010000001.1"/>
</dbReference>
<accession>A0A7W2EE37</accession>
<evidence type="ECO:0000313" key="1">
    <source>
        <dbReference type="EMBL" id="MBA5604231.1"/>
    </source>
</evidence>
<comment type="caution">
    <text evidence="1">The sequence shown here is derived from an EMBL/GenBank/DDBJ whole genome shotgun (WGS) entry which is preliminary data.</text>
</comment>
<dbReference type="Gene3D" id="3.40.50.10540">
    <property type="entry name" value="Crotonobetainyl-coa:carnitine coa-transferase, domain 1"/>
    <property type="match status" value="2"/>
</dbReference>
<dbReference type="InterPro" id="IPR050509">
    <property type="entry name" value="CoA-transferase_III"/>
</dbReference>
<dbReference type="InterPro" id="IPR023606">
    <property type="entry name" value="CoA-Trfase_III_dom_1_sf"/>
</dbReference>
<dbReference type="SUPFAM" id="SSF89796">
    <property type="entry name" value="CoA-transferase family III (CaiB/BaiF)"/>
    <property type="match status" value="2"/>
</dbReference>
<keyword evidence="1" id="KW-0808">Transferase</keyword>
<dbReference type="AlphaFoldDB" id="A0A7W2EE37"/>
<sequence>MSLPLPLSLCSLAGLPQTGAPAFSAAVASLRYQGQALGMSLTEAAMLQATGPTLALALHTPGAPPIACDIGGWPDGQPGIATEFTVQAACGLMSVHGRASGRMQPLGVNYVSMLTATLALQGMLAAAVGQRRGLPATQVSTSFASAALLAVGQYIAGATAPEAPEKILPGGASTADRPPFVSADGVTFELETLDAQPWRAFWSEIGVEMDSVGKGWNGFLLRYAKAIAPLPPALSAALARLPYAQVATICARTGVSICPVRALEERSRDPDAGSLLRQGPWAFTREDDAARYATPDSALSPSTGTLPLSGLTVVESCRRIQGPLAGHLLALLGATVVRIEPPGGDPLRGMPPMAGGVSARFDALNRLKSVREIDIKSAQGRAEIHALVRQADVFLHNWAPGKAAELRLDAMDLRRINPALVYAYAGGWGVAGGHNLPGTDFMVQAYSGVAHRIARASGTRGGSLFTVLDVLGGAVAAQGVAAALLSRTLQAGGIRMESSLLGAATMLCADDFDALSHPNDLPPSPSGVLVAIYPTQQGWLAIDCPDAQTAAVLARVVGLDAALEPARLHAHLTQALQAKTAHQWLALLEPCGVAAAIALEDLSELHGQPRLASCFTDDAYTRINSPWRFQ</sequence>
<dbReference type="EMBL" id="JACEZS010000001">
    <property type="protein sequence ID" value="MBA5604231.1"/>
    <property type="molecule type" value="Genomic_DNA"/>
</dbReference>
<dbReference type="InterPro" id="IPR044855">
    <property type="entry name" value="CoA-Trfase_III_dom3_sf"/>
</dbReference>
<organism evidence="1 2">
    <name type="scientific">Rugamonas fusca</name>
    <dbReference type="NCBI Taxonomy" id="2758568"/>
    <lineage>
        <taxon>Bacteria</taxon>
        <taxon>Pseudomonadati</taxon>
        <taxon>Pseudomonadota</taxon>
        <taxon>Betaproteobacteria</taxon>
        <taxon>Burkholderiales</taxon>
        <taxon>Oxalobacteraceae</taxon>
        <taxon>Telluria group</taxon>
        <taxon>Rugamonas</taxon>
    </lineage>
</organism>
<protein>
    <submittedName>
        <fullName evidence="1">CoA transferase</fullName>
    </submittedName>
</protein>
<dbReference type="InterPro" id="IPR003673">
    <property type="entry name" value="CoA-Trfase_fam_III"/>
</dbReference>
<proteinExistence type="predicted"/>
<reference evidence="1 2" key="1">
    <citation type="submission" date="2020-07" db="EMBL/GenBank/DDBJ databases">
        <title>Novel species isolated from subtropical streams in China.</title>
        <authorList>
            <person name="Lu H."/>
        </authorList>
    </citation>
    <scope>NUCLEOTIDE SEQUENCE [LARGE SCALE GENOMIC DNA]</scope>
    <source>
        <strain evidence="1 2">FT3S</strain>
    </source>
</reference>
<dbReference type="Gene3D" id="3.30.1540.10">
    <property type="entry name" value="formyl-coa transferase, domain 3"/>
    <property type="match status" value="2"/>
</dbReference>
<dbReference type="Pfam" id="PF02515">
    <property type="entry name" value="CoA_transf_3"/>
    <property type="match status" value="2"/>
</dbReference>
<dbReference type="PANTHER" id="PTHR48228:SF5">
    <property type="entry name" value="ALPHA-METHYLACYL-COA RACEMASE"/>
    <property type="match status" value="1"/>
</dbReference>
<dbReference type="Proteomes" id="UP000566711">
    <property type="component" value="Unassembled WGS sequence"/>
</dbReference>
<gene>
    <name evidence="1" type="ORF">H3H36_02500</name>
</gene>
<dbReference type="PANTHER" id="PTHR48228">
    <property type="entry name" value="SUCCINYL-COA--D-CITRAMALATE COA-TRANSFERASE"/>
    <property type="match status" value="1"/>
</dbReference>
<name>A0A7W2EE37_9BURK</name>
<dbReference type="GO" id="GO:0016740">
    <property type="term" value="F:transferase activity"/>
    <property type="evidence" value="ECO:0007669"/>
    <property type="project" value="UniProtKB-KW"/>
</dbReference>